<comment type="subcellular location">
    <subcellularLocation>
        <location evidence="1">Membrane</location>
        <topology evidence="1">Multi-pass membrane protein</topology>
    </subcellularLocation>
</comment>
<dbReference type="Proteomes" id="UP000788426">
    <property type="component" value="Unassembled WGS sequence"/>
</dbReference>
<evidence type="ECO:0000256" key="4">
    <source>
        <dbReference type="ARBA" id="ARBA00023136"/>
    </source>
</evidence>
<feature type="transmembrane region" description="Helical" evidence="5">
    <location>
        <begin position="26"/>
        <end position="47"/>
    </location>
</feature>
<sequence>MYDKNDIITNQFVRIKHDTVGVGPRFFAHIIDVIIIFFYGFFMLRLYDYLDRGMHFTTQMGLLLGFFFLLLPILTYFIVSETVTGGQTIGKFIMGIKVMKADGTPASMGNYLMRGMLLPVETYGFFYLGAWFMLITKRHQRLGDLAAGTMVVRVKRKRSLTLNLNNYRHLAPDYQPLYKQAEDLSVQQVEIIKKALKVNEGKDTEQVVILATKVRDALNIKKVEQLPTEFLKRVIKDYEFLSVYYV</sequence>
<evidence type="ECO:0000256" key="3">
    <source>
        <dbReference type="ARBA" id="ARBA00022989"/>
    </source>
</evidence>
<evidence type="ECO:0000256" key="1">
    <source>
        <dbReference type="ARBA" id="ARBA00004141"/>
    </source>
</evidence>
<keyword evidence="3 5" id="KW-1133">Transmembrane helix</keyword>
<evidence type="ECO:0000259" key="6">
    <source>
        <dbReference type="Pfam" id="PF06271"/>
    </source>
</evidence>
<feature type="transmembrane region" description="Helical" evidence="5">
    <location>
        <begin position="116"/>
        <end position="135"/>
    </location>
</feature>
<dbReference type="Pfam" id="PF06271">
    <property type="entry name" value="RDD"/>
    <property type="match status" value="1"/>
</dbReference>
<protein>
    <submittedName>
        <fullName evidence="7">RDD family protein</fullName>
    </submittedName>
</protein>
<feature type="transmembrane region" description="Helical" evidence="5">
    <location>
        <begin position="59"/>
        <end position="79"/>
    </location>
</feature>
<gene>
    <name evidence="7" type="ORF">KZO38_06780</name>
</gene>
<evidence type="ECO:0000256" key="2">
    <source>
        <dbReference type="ARBA" id="ARBA00022692"/>
    </source>
</evidence>
<name>A0ABS6YD36_9BACT</name>
<keyword evidence="2 5" id="KW-0812">Transmembrane</keyword>
<dbReference type="PANTHER" id="PTHR38480:SF1">
    <property type="entry name" value="SLR0254 PROTEIN"/>
    <property type="match status" value="1"/>
</dbReference>
<keyword evidence="4 5" id="KW-0472">Membrane</keyword>
<dbReference type="PANTHER" id="PTHR38480">
    <property type="entry name" value="SLR0254 PROTEIN"/>
    <property type="match status" value="1"/>
</dbReference>
<feature type="domain" description="RDD" evidence="6">
    <location>
        <begin position="20"/>
        <end position="148"/>
    </location>
</feature>
<evidence type="ECO:0000313" key="7">
    <source>
        <dbReference type="EMBL" id="MBW4769466.1"/>
    </source>
</evidence>
<dbReference type="EMBL" id="JAHXCT010000004">
    <property type="protein sequence ID" value="MBW4769466.1"/>
    <property type="molecule type" value="Genomic_DNA"/>
</dbReference>
<reference evidence="7 8" key="1">
    <citation type="submission" date="2021-07" db="EMBL/GenBank/DDBJ databases">
        <title>Genomic diversity and antimicrobial resistance of Prevotella spp. isolated from chronic lung disease airways.</title>
        <authorList>
            <person name="Webb K.A."/>
            <person name="Olagoke O.S."/>
            <person name="Baird T."/>
            <person name="Neill J."/>
            <person name="Pham A."/>
            <person name="Wells T.J."/>
            <person name="Ramsay K.A."/>
            <person name="Bell S.C."/>
            <person name="Sarovich D.S."/>
            <person name="Price E.P."/>
        </authorList>
    </citation>
    <scope>NUCLEOTIDE SEQUENCE [LARGE SCALE GENOMIC DNA]</scope>
    <source>
        <strain evidence="7 8">SCHI0011.S.12</strain>
    </source>
</reference>
<accession>A0ABS6YD36</accession>
<evidence type="ECO:0000256" key="5">
    <source>
        <dbReference type="SAM" id="Phobius"/>
    </source>
</evidence>
<proteinExistence type="predicted"/>
<organism evidence="7 8">
    <name type="scientific">Hoylesella nanceiensis</name>
    <dbReference type="NCBI Taxonomy" id="425941"/>
    <lineage>
        <taxon>Bacteria</taxon>
        <taxon>Pseudomonadati</taxon>
        <taxon>Bacteroidota</taxon>
        <taxon>Bacteroidia</taxon>
        <taxon>Bacteroidales</taxon>
        <taxon>Prevotellaceae</taxon>
        <taxon>Hoylesella</taxon>
    </lineage>
</organism>
<evidence type="ECO:0000313" key="8">
    <source>
        <dbReference type="Proteomes" id="UP000788426"/>
    </source>
</evidence>
<comment type="caution">
    <text evidence="7">The sequence shown here is derived from an EMBL/GenBank/DDBJ whole genome shotgun (WGS) entry which is preliminary data.</text>
</comment>
<keyword evidence="8" id="KW-1185">Reference proteome</keyword>
<dbReference type="InterPro" id="IPR010432">
    <property type="entry name" value="RDD"/>
</dbReference>
<dbReference type="RefSeq" id="WP_219481357.1">
    <property type="nucleotide sequence ID" value="NZ_JAHXCT010000004.1"/>
</dbReference>